<evidence type="ECO:0000256" key="5">
    <source>
        <dbReference type="ARBA" id="ARBA00023136"/>
    </source>
</evidence>
<keyword evidence="5 6" id="KW-0472">Membrane</keyword>
<name>A0ABP7Q3Z7_9SPHI</name>
<organism evidence="9 10">
    <name type="scientific">Mucilaginibacter dorajii</name>
    <dbReference type="NCBI Taxonomy" id="692994"/>
    <lineage>
        <taxon>Bacteria</taxon>
        <taxon>Pseudomonadati</taxon>
        <taxon>Bacteroidota</taxon>
        <taxon>Sphingobacteriia</taxon>
        <taxon>Sphingobacteriales</taxon>
        <taxon>Sphingobacteriaceae</taxon>
        <taxon>Mucilaginibacter</taxon>
    </lineage>
</organism>
<feature type="transmembrane region" description="Helical" evidence="6">
    <location>
        <begin position="12"/>
        <end position="30"/>
    </location>
</feature>
<dbReference type="RefSeq" id="WP_259087397.1">
    <property type="nucleotide sequence ID" value="NZ_BAAAZC010000019.1"/>
</dbReference>
<feature type="transmembrane region" description="Helical" evidence="6">
    <location>
        <begin position="422"/>
        <end position="447"/>
    </location>
</feature>
<dbReference type="InterPro" id="IPR004477">
    <property type="entry name" value="ComEC_N"/>
</dbReference>
<evidence type="ECO:0000313" key="9">
    <source>
        <dbReference type="EMBL" id="GAA3976171.1"/>
    </source>
</evidence>
<feature type="transmembrane region" description="Helical" evidence="6">
    <location>
        <begin position="291"/>
        <end position="308"/>
    </location>
</feature>
<evidence type="ECO:0000313" key="10">
    <source>
        <dbReference type="Proteomes" id="UP001500742"/>
    </source>
</evidence>
<keyword evidence="3 6" id="KW-0812">Transmembrane</keyword>
<dbReference type="EMBL" id="BAAAZC010000019">
    <property type="protein sequence ID" value="GAA3976171.1"/>
    <property type="molecule type" value="Genomic_DNA"/>
</dbReference>
<evidence type="ECO:0000256" key="6">
    <source>
        <dbReference type="SAM" id="Phobius"/>
    </source>
</evidence>
<feature type="transmembrane region" description="Helical" evidence="6">
    <location>
        <begin position="513"/>
        <end position="531"/>
    </location>
</feature>
<dbReference type="NCBIfam" id="TIGR00360">
    <property type="entry name" value="ComEC_N-term"/>
    <property type="match status" value="1"/>
</dbReference>
<feature type="domain" description="DUF4131" evidence="8">
    <location>
        <begin position="33"/>
        <end position="194"/>
    </location>
</feature>
<feature type="transmembrane region" description="Helical" evidence="6">
    <location>
        <begin position="65"/>
        <end position="86"/>
    </location>
</feature>
<accession>A0ABP7Q3Z7</accession>
<keyword evidence="10" id="KW-1185">Reference proteome</keyword>
<reference evidence="10" key="1">
    <citation type="journal article" date="2019" name="Int. J. Syst. Evol. Microbiol.">
        <title>The Global Catalogue of Microorganisms (GCM) 10K type strain sequencing project: providing services to taxonomists for standard genome sequencing and annotation.</title>
        <authorList>
            <consortium name="The Broad Institute Genomics Platform"/>
            <consortium name="The Broad Institute Genome Sequencing Center for Infectious Disease"/>
            <person name="Wu L."/>
            <person name="Ma J."/>
        </authorList>
    </citation>
    <scope>NUCLEOTIDE SEQUENCE [LARGE SCALE GENOMIC DNA]</scope>
    <source>
        <strain evidence="10">JCM 16601</strain>
    </source>
</reference>
<dbReference type="InterPro" id="IPR025405">
    <property type="entry name" value="DUF4131"/>
</dbReference>
<evidence type="ECO:0000256" key="1">
    <source>
        <dbReference type="ARBA" id="ARBA00004651"/>
    </source>
</evidence>
<dbReference type="Pfam" id="PF03772">
    <property type="entry name" value="Competence"/>
    <property type="match status" value="1"/>
</dbReference>
<sequence length="700" mass="79604">MIANHKGEIPFVVLLLPFLLGISVGIGFIAAAYLPLLWGVFGAFAITFIILNFTYQRLGIYKKRWLGGLLMTFTLFTAGIIIAINYNELNQPYHFSKSQAQYLTVTINNEPQLKNGLIRFTASVRQNVNNKQPTSVSGNLLVTIKDSAAFVLQYGDELLIPAKYDAIDPPFNPGEFNYKKYLAHQNIHYQAFLYPGMYRVLRHDSDNPFIAFSLRLRQQMVVRFKQHMHDPGAIAVASTLILGYKADLSNDILQAYSKTGTIHVLSVSGAHVAIIYVLLQWMLGFLNRYKYGRVIKAAIIITLIWYYAILSGFSPAVCRAAAMISMVIIGKTYARHINMLNLLALSAFLLLLYNPFFITDVGFQLSYLAVAGLIILQPVVYKWLQFKNKWADKLWAACSVSIAAQVITFPLSAWYFHQFPVYFLLSNLLIIIPTAIIMYSGIAYLALSWVPMLSTMLAWVLEQTILFMNRALAFIEHAPFAGINKIWLSMPEYLLLYVIIIALFYFLYDKKKWLIYLFMTSLLLLCTSISLKRYRQGANSAITFLNLRKNTGIVFKNGSTAVVLTNLADTDRNYSYSVQPYLDSTQVSQVKHIDPNQNIALPFLKKQGALIQFFDKRIVIFDKQLQNQPLPNIIKTDYLYITGNPHTSLQVINKSYDYQTLVIDGSNSRQTIARFEAEAQGMRINYKILKRNISLTRVSN</sequence>
<gene>
    <name evidence="9" type="ORF">GCM10022210_28570</name>
</gene>
<evidence type="ECO:0000256" key="2">
    <source>
        <dbReference type="ARBA" id="ARBA00022475"/>
    </source>
</evidence>
<keyword evidence="2" id="KW-1003">Cell membrane</keyword>
<feature type="domain" description="ComEC/Rec2-related protein" evidence="7">
    <location>
        <begin position="240"/>
        <end position="507"/>
    </location>
</feature>
<feature type="transmembrane region" description="Helical" evidence="6">
    <location>
        <begin position="36"/>
        <end position="53"/>
    </location>
</feature>
<dbReference type="Proteomes" id="UP001500742">
    <property type="component" value="Unassembled WGS sequence"/>
</dbReference>
<dbReference type="InterPro" id="IPR052159">
    <property type="entry name" value="Competence_DNA_uptake"/>
</dbReference>
<evidence type="ECO:0000259" key="7">
    <source>
        <dbReference type="Pfam" id="PF03772"/>
    </source>
</evidence>
<comment type="subcellular location">
    <subcellularLocation>
        <location evidence="1">Cell membrane</location>
        <topology evidence="1">Multi-pass membrane protein</topology>
    </subcellularLocation>
</comment>
<comment type="caution">
    <text evidence="9">The sequence shown here is derived from an EMBL/GenBank/DDBJ whole genome shotgun (WGS) entry which is preliminary data.</text>
</comment>
<evidence type="ECO:0000259" key="8">
    <source>
        <dbReference type="Pfam" id="PF13567"/>
    </source>
</evidence>
<feature type="transmembrane region" description="Helical" evidence="6">
    <location>
        <begin position="396"/>
        <end position="416"/>
    </location>
</feature>
<dbReference type="PANTHER" id="PTHR30619:SF1">
    <property type="entry name" value="RECOMBINATION PROTEIN 2"/>
    <property type="match status" value="1"/>
</dbReference>
<feature type="transmembrane region" description="Helical" evidence="6">
    <location>
        <begin position="486"/>
        <end position="507"/>
    </location>
</feature>
<feature type="transmembrane region" description="Helical" evidence="6">
    <location>
        <begin position="364"/>
        <end position="384"/>
    </location>
</feature>
<evidence type="ECO:0000256" key="3">
    <source>
        <dbReference type="ARBA" id="ARBA00022692"/>
    </source>
</evidence>
<dbReference type="PANTHER" id="PTHR30619">
    <property type="entry name" value="DNA INTERNALIZATION/COMPETENCE PROTEIN COMEC/REC2"/>
    <property type="match status" value="1"/>
</dbReference>
<proteinExistence type="predicted"/>
<protein>
    <submittedName>
        <fullName evidence="9">ComEC/Rec2 family competence protein</fullName>
    </submittedName>
</protein>
<keyword evidence="4 6" id="KW-1133">Transmembrane helix</keyword>
<feature type="transmembrane region" description="Helical" evidence="6">
    <location>
        <begin position="340"/>
        <end position="358"/>
    </location>
</feature>
<evidence type="ECO:0000256" key="4">
    <source>
        <dbReference type="ARBA" id="ARBA00022989"/>
    </source>
</evidence>
<dbReference type="Pfam" id="PF13567">
    <property type="entry name" value="DUF4131"/>
    <property type="match status" value="1"/>
</dbReference>
<feature type="transmembrane region" description="Helical" evidence="6">
    <location>
        <begin position="260"/>
        <end position="279"/>
    </location>
</feature>